<name>A0ABY6HW55_9ARCH</name>
<dbReference type="EMBL" id="CP104013">
    <property type="protein sequence ID" value="UYP47645.1"/>
    <property type="molecule type" value="Genomic_DNA"/>
</dbReference>
<accession>A0ABY6HW55</accession>
<reference evidence="2" key="1">
    <citation type="submission" date="2022-09" db="EMBL/GenBank/DDBJ databases">
        <title>Actin cytoskeleton and complex cell architecture in an #Asgard archaeon.</title>
        <authorList>
            <person name="Ponce Toledo R.I."/>
            <person name="Schleper C."/>
            <person name="Rodrigues Oliveira T."/>
            <person name="Wollweber F."/>
            <person name="Xu J."/>
            <person name="Rittmann S."/>
            <person name="Klingl A."/>
            <person name="Pilhofer M."/>
        </authorList>
    </citation>
    <scope>NUCLEOTIDE SEQUENCE</scope>
    <source>
        <strain evidence="2">B-35</strain>
    </source>
</reference>
<organism evidence="2 3">
    <name type="scientific">Candidatus Lokiarchaeum ossiferum</name>
    <dbReference type="NCBI Taxonomy" id="2951803"/>
    <lineage>
        <taxon>Archaea</taxon>
        <taxon>Promethearchaeati</taxon>
        <taxon>Promethearchaeota</taxon>
        <taxon>Promethearchaeia</taxon>
        <taxon>Promethearchaeales</taxon>
        <taxon>Promethearchaeaceae</taxon>
        <taxon>Candidatus Lokiarchaeum</taxon>
    </lineage>
</organism>
<feature type="coiled-coil region" evidence="1">
    <location>
        <begin position="1"/>
        <end position="28"/>
    </location>
</feature>
<dbReference type="Proteomes" id="UP001208689">
    <property type="component" value="Chromosome"/>
</dbReference>
<evidence type="ECO:0008006" key="4">
    <source>
        <dbReference type="Google" id="ProtNLM"/>
    </source>
</evidence>
<proteinExistence type="predicted"/>
<gene>
    <name evidence="2" type="ORF">NEF87_003930</name>
</gene>
<dbReference type="SUPFAM" id="SSF56024">
    <property type="entry name" value="Phospholipase D/nuclease"/>
    <property type="match status" value="1"/>
</dbReference>
<keyword evidence="1" id="KW-0175">Coiled coil</keyword>
<evidence type="ECO:0000313" key="2">
    <source>
        <dbReference type="EMBL" id="UYP47645.1"/>
    </source>
</evidence>
<evidence type="ECO:0000313" key="3">
    <source>
        <dbReference type="Proteomes" id="UP001208689"/>
    </source>
</evidence>
<keyword evidence="3" id="KW-1185">Reference proteome</keyword>
<sequence length="173" mass="19608">MSLLAAENMKLKKRIEDLENRLLRLVGAIKIFTGGLAGKEHEMNNHIAEIITNATEIKIVAPYITEEFALILQDRAKNGIKVQIVLNDRRLWPDEYAKIYDKLKATQGIDLINNPNVKYLLIWSPSSALFTSGPLSKDSLMKTILIGTLVNEKSKLKEILQIFNLMLPSFMRS</sequence>
<evidence type="ECO:0000256" key="1">
    <source>
        <dbReference type="SAM" id="Coils"/>
    </source>
</evidence>
<protein>
    <recommendedName>
        <fullName evidence="4">Transcription regulator TrmB C-terminal domain-containing protein</fullName>
    </recommendedName>
</protein>